<evidence type="ECO:0000256" key="2">
    <source>
        <dbReference type="SAM" id="Phobius"/>
    </source>
</evidence>
<dbReference type="EMBL" id="CAJOAZ010000153">
    <property type="protein sequence ID" value="CAF3555402.1"/>
    <property type="molecule type" value="Genomic_DNA"/>
</dbReference>
<dbReference type="EMBL" id="CAJNOG010000141">
    <property type="protein sequence ID" value="CAF1000227.1"/>
    <property type="molecule type" value="Genomic_DNA"/>
</dbReference>
<dbReference type="PANTHER" id="PTHR34923">
    <property type="entry name" value="SMALL INTEGRAL MEMBRANE PROTEIN 20"/>
    <property type="match status" value="1"/>
</dbReference>
<feature type="transmembrane region" description="Helical" evidence="2">
    <location>
        <begin position="30"/>
        <end position="56"/>
    </location>
</feature>
<evidence type="ECO:0000256" key="1">
    <source>
        <dbReference type="SAM" id="MobiDB-lite"/>
    </source>
</evidence>
<dbReference type="Proteomes" id="UP000663868">
    <property type="component" value="Unassembled WGS sequence"/>
</dbReference>
<feature type="region of interest" description="Disordered" evidence="1">
    <location>
        <begin position="72"/>
        <end position="95"/>
    </location>
</feature>
<dbReference type="OrthoDB" id="8755372at2759"/>
<dbReference type="EMBL" id="CAJOBB010000083">
    <property type="protein sequence ID" value="CAF3552207.1"/>
    <property type="molecule type" value="Genomic_DNA"/>
</dbReference>
<dbReference type="GO" id="GO:0033617">
    <property type="term" value="P:mitochondrial respiratory chain complex IV assembly"/>
    <property type="evidence" value="ECO:0007669"/>
    <property type="project" value="InterPro"/>
</dbReference>
<evidence type="ECO:0000313" key="4">
    <source>
        <dbReference type="EMBL" id="CAF0884446.1"/>
    </source>
</evidence>
<evidence type="ECO:0000313" key="10">
    <source>
        <dbReference type="EMBL" id="CAF3683803.1"/>
    </source>
</evidence>
<evidence type="ECO:0000313" key="9">
    <source>
        <dbReference type="EMBL" id="CAF3555402.1"/>
    </source>
</evidence>
<comment type="caution">
    <text evidence="4">The sequence shown here is derived from an EMBL/GenBank/DDBJ whole genome shotgun (WGS) entry which is preliminary data.</text>
</comment>
<accession>A0A813YHQ2</accession>
<dbReference type="EMBL" id="CAJNOM010000484">
    <property type="protein sequence ID" value="CAF1463239.1"/>
    <property type="molecule type" value="Genomic_DNA"/>
</dbReference>
<evidence type="ECO:0000313" key="6">
    <source>
        <dbReference type="EMBL" id="CAF1447456.1"/>
    </source>
</evidence>
<evidence type="ECO:0000313" key="3">
    <source>
        <dbReference type="EMBL" id="CAF0798626.1"/>
    </source>
</evidence>
<sequence length="95" mass="10444">MNSEQPTKRLPRPDLRLNPSKWSAAQSGGIASRVAVIATVTAIIGGLGLVFVYPYLNIDRYRSIQKVNRAGINPEDTQPAGLPVWRDPFDRKKAG</sequence>
<evidence type="ECO:0000313" key="11">
    <source>
        <dbReference type="Proteomes" id="UP000663832"/>
    </source>
</evidence>
<dbReference type="EMBL" id="CAJOAY010000521">
    <property type="protein sequence ID" value="CAF3683803.1"/>
    <property type="molecule type" value="Genomic_DNA"/>
</dbReference>
<dbReference type="PANTHER" id="PTHR34923:SF1">
    <property type="entry name" value="SMALL INTEGRAL MEMBRANE PROTEIN 20"/>
    <property type="match status" value="1"/>
</dbReference>
<reference evidence="4" key="1">
    <citation type="submission" date="2021-02" db="EMBL/GenBank/DDBJ databases">
        <authorList>
            <person name="Nowell W R."/>
        </authorList>
    </citation>
    <scope>NUCLEOTIDE SEQUENCE</scope>
</reference>
<dbReference type="Proteomes" id="UP000663844">
    <property type="component" value="Unassembled WGS sequence"/>
</dbReference>
<dbReference type="Proteomes" id="UP000663891">
    <property type="component" value="Unassembled WGS sequence"/>
</dbReference>
<evidence type="ECO:0000313" key="7">
    <source>
        <dbReference type="EMBL" id="CAF1463239.1"/>
    </source>
</evidence>
<organism evidence="4 12">
    <name type="scientific">Adineta steineri</name>
    <dbReference type="NCBI Taxonomy" id="433720"/>
    <lineage>
        <taxon>Eukaryota</taxon>
        <taxon>Metazoa</taxon>
        <taxon>Spiralia</taxon>
        <taxon>Gnathifera</taxon>
        <taxon>Rotifera</taxon>
        <taxon>Eurotatoria</taxon>
        <taxon>Bdelloidea</taxon>
        <taxon>Adinetida</taxon>
        <taxon>Adinetidae</taxon>
        <taxon>Adineta</taxon>
    </lineage>
</organism>
<keyword evidence="2" id="KW-1133">Transmembrane helix</keyword>
<keyword evidence="11" id="KW-1185">Reference proteome</keyword>
<evidence type="ECO:0000313" key="5">
    <source>
        <dbReference type="EMBL" id="CAF1000227.1"/>
    </source>
</evidence>
<dbReference type="AlphaFoldDB" id="A0A813YHQ2"/>
<dbReference type="EMBL" id="CAJNOI010000013">
    <property type="protein sequence ID" value="CAF0798626.1"/>
    <property type="molecule type" value="Genomic_DNA"/>
</dbReference>
<dbReference type="EMBL" id="CAJNOE010000085">
    <property type="protein sequence ID" value="CAF0884446.1"/>
    <property type="molecule type" value="Genomic_DNA"/>
</dbReference>
<evidence type="ECO:0000313" key="8">
    <source>
        <dbReference type="EMBL" id="CAF3552207.1"/>
    </source>
</evidence>
<dbReference type="Proteomes" id="UP000663877">
    <property type="component" value="Unassembled WGS sequence"/>
</dbReference>
<keyword evidence="2" id="KW-0472">Membrane</keyword>
<dbReference type="Proteomes" id="UP000663860">
    <property type="component" value="Unassembled WGS sequence"/>
</dbReference>
<protein>
    <recommendedName>
        <fullName evidence="13">Small integral membrane protein 20</fullName>
    </recommendedName>
</protein>
<dbReference type="Proteomes" id="UP000663881">
    <property type="component" value="Unassembled WGS sequence"/>
</dbReference>
<dbReference type="Proteomes" id="UP000663845">
    <property type="component" value="Unassembled WGS sequence"/>
</dbReference>
<evidence type="ECO:0008006" key="13">
    <source>
        <dbReference type="Google" id="ProtNLM"/>
    </source>
</evidence>
<dbReference type="Proteomes" id="UP000663832">
    <property type="component" value="Unassembled WGS sequence"/>
</dbReference>
<evidence type="ECO:0000313" key="12">
    <source>
        <dbReference type="Proteomes" id="UP000663860"/>
    </source>
</evidence>
<name>A0A813YHQ2_9BILA</name>
<dbReference type="GO" id="GO:0005743">
    <property type="term" value="C:mitochondrial inner membrane"/>
    <property type="evidence" value="ECO:0007669"/>
    <property type="project" value="TreeGrafter"/>
</dbReference>
<dbReference type="InterPro" id="IPR027917">
    <property type="entry name" value="MITRAC7/Phoenixin"/>
</dbReference>
<keyword evidence="2" id="KW-0812">Transmembrane</keyword>
<gene>
    <name evidence="3" type="ORF">BJG266_LOCUS5074</name>
    <name evidence="4" type="ORF">IZO911_LOCUS11372</name>
    <name evidence="5" type="ORF">JYZ213_LOCUS15952</name>
    <name evidence="8" type="ORF">KXQ929_LOCUS2707</name>
    <name evidence="10" type="ORF">OKA104_LOCUS11315</name>
    <name evidence="9" type="ORF">OXD698_LOCUS4142</name>
    <name evidence="7" type="ORF">QVE165_LOCUS41080</name>
    <name evidence="6" type="ORF">VCS650_LOCUS39266</name>
</gene>
<proteinExistence type="predicted"/>
<dbReference type="EMBL" id="CAJNON010001277">
    <property type="protein sequence ID" value="CAF1447456.1"/>
    <property type="molecule type" value="Genomic_DNA"/>
</dbReference>
<dbReference type="Pfam" id="PF15061">
    <property type="entry name" value="MITRAC7_Phoenixin"/>
    <property type="match status" value="1"/>
</dbReference>